<evidence type="ECO:0000313" key="7">
    <source>
        <dbReference type="Proteomes" id="UP000192907"/>
    </source>
</evidence>
<sequence>MQWLNYHHLFYFYTIASEGSVTEATQKLKLAQSTLSAQLKQFEESIGYKLFERKNRKLTLTDVGHRVFDYAHEIFSLGEELRESLSRFEDSLRVSIRIGVMDSIPKTLSRDLVKIASRDHGSKIGMIEESLSTLLSRLERHEIDLILANERPPTEGKNSRFHAKLVGELAVVFVTTPESMHLKADLPRSFNNQPMILPGHNSPLRQDIIDHFRIKNIHPTVVAEVDDLELQKMLVLDGHGFTALPLLSVAEELKQGQLIRLSETPICHESLWLISTHRLVHNPIAKAIINSFRPAAS</sequence>
<dbReference type="SUPFAM" id="SSF46785">
    <property type="entry name" value="Winged helix' DNA-binding domain"/>
    <property type="match status" value="1"/>
</dbReference>
<evidence type="ECO:0000256" key="2">
    <source>
        <dbReference type="ARBA" id="ARBA00023015"/>
    </source>
</evidence>
<evidence type="ECO:0000259" key="5">
    <source>
        <dbReference type="PROSITE" id="PS50931"/>
    </source>
</evidence>
<feature type="domain" description="HTH lysR-type" evidence="5">
    <location>
        <begin position="4"/>
        <end position="61"/>
    </location>
</feature>
<dbReference type="InterPro" id="IPR005119">
    <property type="entry name" value="LysR_subst-bd"/>
</dbReference>
<dbReference type="Gene3D" id="3.40.190.290">
    <property type="match status" value="1"/>
</dbReference>
<dbReference type="RefSeq" id="WP_132325910.1">
    <property type="nucleotide sequence ID" value="NZ_FWZT01000036.1"/>
</dbReference>
<dbReference type="Pfam" id="PF03466">
    <property type="entry name" value="LysR_substrate"/>
    <property type="match status" value="1"/>
</dbReference>
<name>A0A1Y6CPI4_9BACT</name>
<proteinExistence type="inferred from homology"/>
<keyword evidence="2" id="KW-0805">Transcription regulation</keyword>
<dbReference type="PANTHER" id="PTHR30126:SF98">
    <property type="entry name" value="HTH-TYPE TRANSCRIPTIONAL ACTIVATOR BAUR"/>
    <property type="match status" value="1"/>
</dbReference>
<dbReference type="PROSITE" id="PS50931">
    <property type="entry name" value="HTH_LYSR"/>
    <property type="match status" value="1"/>
</dbReference>
<dbReference type="GO" id="GO:0003700">
    <property type="term" value="F:DNA-binding transcription factor activity"/>
    <property type="evidence" value="ECO:0007669"/>
    <property type="project" value="InterPro"/>
</dbReference>
<gene>
    <name evidence="6" type="ORF">SAMN06296036_1367</name>
</gene>
<dbReference type="EMBL" id="FWZT01000036">
    <property type="protein sequence ID" value="SMF81090.1"/>
    <property type="molecule type" value="Genomic_DNA"/>
</dbReference>
<keyword evidence="7" id="KW-1185">Reference proteome</keyword>
<evidence type="ECO:0000313" key="6">
    <source>
        <dbReference type="EMBL" id="SMF81090.1"/>
    </source>
</evidence>
<dbReference type="Gene3D" id="1.10.10.10">
    <property type="entry name" value="Winged helix-like DNA-binding domain superfamily/Winged helix DNA-binding domain"/>
    <property type="match status" value="1"/>
</dbReference>
<dbReference type="Pfam" id="PF00126">
    <property type="entry name" value="HTH_1"/>
    <property type="match status" value="1"/>
</dbReference>
<dbReference type="InterPro" id="IPR036388">
    <property type="entry name" value="WH-like_DNA-bd_sf"/>
</dbReference>
<comment type="similarity">
    <text evidence="1">Belongs to the LysR transcriptional regulatory family.</text>
</comment>
<organism evidence="6 7">
    <name type="scientific">Pseudobacteriovorax antillogorgiicola</name>
    <dbReference type="NCBI Taxonomy" id="1513793"/>
    <lineage>
        <taxon>Bacteria</taxon>
        <taxon>Pseudomonadati</taxon>
        <taxon>Bdellovibrionota</taxon>
        <taxon>Oligoflexia</taxon>
        <taxon>Oligoflexales</taxon>
        <taxon>Pseudobacteriovoracaceae</taxon>
        <taxon>Pseudobacteriovorax</taxon>
    </lineage>
</organism>
<evidence type="ECO:0000256" key="4">
    <source>
        <dbReference type="ARBA" id="ARBA00023163"/>
    </source>
</evidence>
<dbReference type="InterPro" id="IPR000847">
    <property type="entry name" value="LysR_HTH_N"/>
</dbReference>
<protein>
    <submittedName>
        <fullName evidence="6">Transcriptional regulator, LysR family</fullName>
    </submittedName>
</protein>
<keyword evidence="4" id="KW-0804">Transcription</keyword>
<accession>A0A1Y6CPI4</accession>
<dbReference type="AlphaFoldDB" id="A0A1Y6CPI4"/>
<dbReference type="Proteomes" id="UP000192907">
    <property type="component" value="Unassembled WGS sequence"/>
</dbReference>
<dbReference type="FunFam" id="1.10.10.10:FF:000001">
    <property type="entry name" value="LysR family transcriptional regulator"/>
    <property type="match status" value="1"/>
</dbReference>
<reference evidence="7" key="1">
    <citation type="submission" date="2017-04" db="EMBL/GenBank/DDBJ databases">
        <authorList>
            <person name="Varghese N."/>
            <person name="Submissions S."/>
        </authorList>
    </citation>
    <scope>NUCLEOTIDE SEQUENCE [LARGE SCALE GENOMIC DNA]</scope>
    <source>
        <strain evidence="7">RKEM611</strain>
    </source>
</reference>
<evidence type="ECO:0000256" key="1">
    <source>
        <dbReference type="ARBA" id="ARBA00009437"/>
    </source>
</evidence>
<dbReference type="STRING" id="1513793.SAMN06296036_1367"/>
<dbReference type="InterPro" id="IPR036390">
    <property type="entry name" value="WH_DNA-bd_sf"/>
</dbReference>
<dbReference type="PANTHER" id="PTHR30126">
    <property type="entry name" value="HTH-TYPE TRANSCRIPTIONAL REGULATOR"/>
    <property type="match status" value="1"/>
</dbReference>
<evidence type="ECO:0000256" key="3">
    <source>
        <dbReference type="ARBA" id="ARBA00023125"/>
    </source>
</evidence>
<dbReference type="OrthoDB" id="5289605at2"/>
<keyword evidence="3" id="KW-0238">DNA-binding</keyword>
<dbReference type="GO" id="GO:0000976">
    <property type="term" value="F:transcription cis-regulatory region binding"/>
    <property type="evidence" value="ECO:0007669"/>
    <property type="project" value="TreeGrafter"/>
</dbReference>
<dbReference type="SUPFAM" id="SSF53850">
    <property type="entry name" value="Periplasmic binding protein-like II"/>
    <property type="match status" value="1"/>
</dbReference>